<dbReference type="InterPro" id="IPR050300">
    <property type="entry name" value="GDXG_lipolytic_enzyme"/>
</dbReference>
<evidence type="ECO:0000256" key="2">
    <source>
        <dbReference type="SAM" id="SignalP"/>
    </source>
</evidence>
<dbReference type="OrthoDB" id="9794725at2"/>
<evidence type="ECO:0000259" key="3">
    <source>
        <dbReference type="Pfam" id="PF20434"/>
    </source>
</evidence>
<evidence type="ECO:0000256" key="1">
    <source>
        <dbReference type="ARBA" id="ARBA00022801"/>
    </source>
</evidence>
<feature type="domain" description="BD-FAE-like" evidence="3">
    <location>
        <begin position="67"/>
        <end position="254"/>
    </location>
</feature>
<dbReference type="InterPro" id="IPR049492">
    <property type="entry name" value="BD-FAE-like_dom"/>
</dbReference>
<dbReference type="EMBL" id="CP036433">
    <property type="protein sequence ID" value="QDU92802.1"/>
    <property type="molecule type" value="Genomic_DNA"/>
</dbReference>
<dbReference type="PANTHER" id="PTHR48081:SF6">
    <property type="entry name" value="PEPTIDASE S9 PROLYL OLIGOPEPTIDASE CATALYTIC DOMAIN-CONTAINING PROTEIN"/>
    <property type="match status" value="1"/>
</dbReference>
<feature type="chain" id="PRO_5021788060" evidence="2">
    <location>
        <begin position="16"/>
        <end position="306"/>
    </location>
</feature>
<feature type="signal peptide" evidence="2">
    <location>
        <begin position="1"/>
        <end position="15"/>
    </location>
</feature>
<dbReference type="RefSeq" id="WP_145049072.1">
    <property type="nucleotide sequence ID" value="NZ_CP036433.1"/>
</dbReference>
<name>A0A518DLU6_9BACT</name>
<keyword evidence="5" id="KW-1185">Reference proteome</keyword>
<dbReference type="KEGG" id="lcre:Pla8534_05750"/>
<keyword evidence="1 4" id="KW-0378">Hydrolase</keyword>
<keyword evidence="2" id="KW-0732">Signal</keyword>
<dbReference type="GO" id="GO:0046555">
    <property type="term" value="F:acetylxylan esterase activity"/>
    <property type="evidence" value="ECO:0007669"/>
    <property type="project" value="UniProtKB-EC"/>
</dbReference>
<dbReference type="EC" id="3.1.1.72" evidence="4"/>
<dbReference type="Gene3D" id="3.40.50.1820">
    <property type="entry name" value="alpha/beta hydrolase"/>
    <property type="match status" value="1"/>
</dbReference>
<sequence precursor="true">MLRLTSLLPSRQAFAQGAAVCCLAFLTAQLTAQLAAAEPATPPVRTALWPGETPVSSAAITVHRPEKSNGAAVVICPGGGYGGLVKGAEGHGVAQWLNQHGVTGIVLEYELPKGRSEVPLRDAQRALRTARANAQAWGLDPHKIGVMGFSAGGHLASTAGTHFDEGDPQAKDPIDRVSCRPDFQILIYPVVSMGETTHQGSKRNLLGGSPTPEAVALFSNEKQVTADTPPAYLAHAVDDRVVVPANSRNYHAALQAHKVASEYLELPSGGHGLNGYKGPMWEAWKTGSLKWLAAQKFIPQADAAQP</sequence>
<dbReference type="Pfam" id="PF20434">
    <property type="entry name" value="BD-FAE"/>
    <property type="match status" value="1"/>
</dbReference>
<evidence type="ECO:0000313" key="4">
    <source>
        <dbReference type="EMBL" id="QDU92802.1"/>
    </source>
</evidence>
<dbReference type="InterPro" id="IPR029058">
    <property type="entry name" value="AB_hydrolase_fold"/>
</dbReference>
<proteinExistence type="predicted"/>
<evidence type="ECO:0000313" key="5">
    <source>
        <dbReference type="Proteomes" id="UP000317648"/>
    </source>
</evidence>
<dbReference type="AlphaFoldDB" id="A0A518DLU6"/>
<accession>A0A518DLU6</accession>
<dbReference type="Proteomes" id="UP000317648">
    <property type="component" value="Chromosome"/>
</dbReference>
<dbReference type="PANTHER" id="PTHR48081">
    <property type="entry name" value="AB HYDROLASE SUPERFAMILY PROTEIN C4A8.06C"/>
    <property type="match status" value="1"/>
</dbReference>
<organism evidence="4 5">
    <name type="scientific">Lignipirellula cremea</name>
    <dbReference type="NCBI Taxonomy" id="2528010"/>
    <lineage>
        <taxon>Bacteria</taxon>
        <taxon>Pseudomonadati</taxon>
        <taxon>Planctomycetota</taxon>
        <taxon>Planctomycetia</taxon>
        <taxon>Pirellulales</taxon>
        <taxon>Pirellulaceae</taxon>
        <taxon>Lignipirellula</taxon>
    </lineage>
</organism>
<dbReference type="SUPFAM" id="SSF53474">
    <property type="entry name" value="alpha/beta-Hydrolases"/>
    <property type="match status" value="1"/>
</dbReference>
<gene>
    <name evidence="4" type="primary">axeA1_1</name>
    <name evidence="4" type="ORF">Pla8534_05750</name>
</gene>
<protein>
    <submittedName>
        <fullName evidence="4">Acetylxylan esterase</fullName>
        <ecNumber evidence="4">3.1.1.72</ecNumber>
    </submittedName>
</protein>
<reference evidence="4 5" key="1">
    <citation type="submission" date="2019-02" db="EMBL/GenBank/DDBJ databases">
        <title>Deep-cultivation of Planctomycetes and their phenomic and genomic characterization uncovers novel biology.</title>
        <authorList>
            <person name="Wiegand S."/>
            <person name="Jogler M."/>
            <person name="Boedeker C."/>
            <person name="Pinto D."/>
            <person name="Vollmers J."/>
            <person name="Rivas-Marin E."/>
            <person name="Kohn T."/>
            <person name="Peeters S.H."/>
            <person name="Heuer A."/>
            <person name="Rast P."/>
            <person name="Oberbeckmann S."/>
            <person name="Bunk B."/>
            <person name="Jeske O."/>
            <person name="Meyerdierks A."/>
            <person name="Storesund J.E."/>
            <person name="Kallscheuer N."/>
            <person name="Luecker S."/>
            <person name="Lage O.M."/>
            <person name="Pohl T."/>
            <person name="Merkel B.J."/>
            <person name="Hornburger P."/>
            <person name="Mueller R.-W."/>
            <person name="Bruemmer F."/>
            <person name="Labrenz M."/>
            <person name="Spormann A.M."/>
            <person name="Op den Camp H."/>
            <person name="Overmann J."/>
            <person name="Amann R."/>
            <person name="Jetten M.S.M."/>
            <person name="Mascher T."/>
            <person name="Medema M.H."/>
            <person name="Devos D.P."/>
            <person name="Kaster A.-K."/>
            <person name="Ovreas L."/>
            <person name="Rohde M."/>
            <person name="Galperin M.Y."/>
            <person name="Jogler C."/>
        </authorList>
    </citation>
    <scope>NUCLEOTIDE SEQUENCE [LARGE SCALE GENOMIC DNA]</scope>
    <source>
        <strain evidence="4 5">Pla85_3_4</strain>
    </source>
</reference>